<dbReference type="EMBL" id="JAQQXQ010000006">
    <property type="protein sequence ID" value="MDC8754762.1"/>
    <property type="molecule type" value="Genomic_DNA"/>
</dbReference>
<proteinExistence type="predicted"/>
<keyword evidence="2" id="KW-1185">Reference proteome</keyword>
<name>A0ABT5JPQ1_9SPHN</name>
<gene>
    <name evidence="1" type="ORF">OIK40_08925</name>
</gene>
<protein>
    <recommendedName>
        <fullName evidence="3">Haem-binding uptake Tiki superfamily ChaN domain-containing protein</fullName>
    </recommendedName>
</protein>
<evidence type="ECO:0000313" key="2">
    <source>
        <dbReference type="Proteomes" id="UP001216558"/>
    </source>
</evidence>
<comment type="caution">
    <text evidence="1">The sequence shown here is derived from an EMBL/GenBank/DDBJ whole genome shotgun (WGS) entry which is preliminary data.</text>
</comment>
<accession>A0ABT5JPQ1</accession>
<reference evidence="1 2" key="1">
    <citation type="submission" date="2022-10" db="EMBL/GenBank/DDBJ databases">
        <title>Erythrobacter sp. sf7 Genome sequencing.</title>
        <authorList>
            <person name="Park S."/>
        </authorList>
    </citation>
    <scope>NUCLEOTIDE SEQUENCE [LARGE SCALE GENOMIC DNA]</scope>
    <source>
        <strain evidence="2">sf7</strain>
    </source>
</reference>
<organism evidence="1 2">
    <name type="scientific">Erythrobacter fulvus</name>
    <dbReference type="NCBI Taxonomy" id="2987523"/>
    <lineage>
        <taxon>Bacteria</taxon>
        <taxon>Pseudomonadati</taxon>
        <taxon>Pseudomonadota</taxon>
        <taxon>Alphaproteobacteria</taxon>
        <taxon>Sphingomonadales</taxon>
        <taxon>Erythrobacteraceae</taxon>
        <taxon>Erythrobacter/Porphyrobacter group</taxon>
        <taxon>Erythrobacter</taxon>
    </lineage>
</organism>
<dbReference type="Proteomes" id="UP001216558">
    <property type="component" value="Unassembled WGS sequence"/>
</dbReference>
<evidence type="ECO:0008006" key="3">
    <source>
        <dbReference type="Google" id="ProtNLM"/>
    </source>
</evidence>
<evidence type="ECO:0000313" key="1">
    <source>
        <dbReference type="EMBL" id="MDC8754762.1"/>
    </source>
</evidence>
<sequence length="432" mass="47044">MKIDLVSLEISIHLWQYQYRSRVMPKKISLLIASIMLVFFNQDAFGNEINSESPLVEIKFTKDGLEGDGGEIIREQLGGAQFVMIGEAHGHADAASLVAALSVEAREPGFQYYAIEVGPFSGNWLRDILSQAGSNGLAKALRGRPLAIPFLNSRNEAEAALVYSQEGRLWGVDQEFIGSPLIHFESLLSMSPTDPDFIATLLEQERTAFANGNQGAIFFARASEADWEKLQTNFNGNADALERIAAMRKSASIYRLFFMGRGLESNLDRVELIRSNFLSFYHAAERTNHSPPRVIMKFGATHAGRSTSPISTFDLGSLVEGMAAENGMEALHIAYMPIGGETLAVTPSANSSFEVRPVSAAELRAMLEAGGIDLTMIDASEGHFLIDLEAVKRRLGDSGLAGLDPMSRFTVLGFDYLITTSKASAASPLADH</sequence>